<organism evidence="9 10">
    <name type="scientific">Hibiscus syriacus</name>
    <name type="common">Rose of Sharon</name>
    <dbReference type="NCBI Taxonomy" id="106335"/>
    <lineage>
        <taxon>Eukaryota</taxon>
        <taxon>Viridiplantae</taxon>
        <taxon>Streptophyta</taxon>
        <taxon>Embryophyta</taxon>
        <taxon>Tracheophyta</taxon>
        <taxon>Spermatophyta</taxon>
        <taxon>Magnoliopsida</taxon>
        <taxon>eudicotyledons</taxon>
        <taxon>Gunneridae</taxon>
        <taxon>Pentapetalae</taxon>
        <taxon>rosids</taxon>
        <taxon>malvids</taxon>
        <taxon>Malvales</taxon>
        <taxon>Malvaceae</taxon>
        <taxon>Malvoideae</taxon>
        <taxon>Hibiscus</taxon>
    </lineage>
</organism>
<dbReference type="InterPro" id="IPR001005">
    <property type="entry name" value="SANT/Myb"/>
</dbReference>
<evidence type="ECO:0000313" key="10">
    <source>
        <dbReference type="Proteomes" id="UP000436088"/>
    </source>
</evidence>
<dbReference type="GO" id="GO:0003677">
    <property type="term" value="F:DNA binding"/>
    <property type="evidence" value="ECO:0007669"/>
    <property type="project" value="InterPro"/>
</dbReference>
<dbReference type="PANTHER" id="PTHR31314">
    <property type="entry name" value="MYB FAMILY TRANSCRIPTION FACTOR PHL7-LIKE"/>
    <property type="match status" value="1"/>
</dbReference>
<evidence type="ECO:0000256" key="5">
    <source>
        <dbReference type="PROSITE-ProRule" id="PRU00176"/>
    </source>
</evidence>
<feature type="compositionally biased region" description="Basic and acidic residues" evidence="6">
    <location>
        <begin position="22"/>
        <end position="33"/>
    </location>
</feature>
<dbReference type="PROSITE" id="PS50102">
    <property type="entry name" value="RRM"/>
    <property type="match status" value="1"/>
</dbReference>
<dbReference type="InterPro" id="IPR012677">
    <property type="entry name" value="Nucleotide-bd_a/b_plait_sf"/>
</dbReference>
<feature type="domain" description="HTH myb-type" evidence="8">
    <location>
        <begin position="58"/>
        <end position="118"/>
    </location>
</feature>
<keyword evidence="4" id="KW-0539">Nucleus</keyword>
<comment type="subcellular location">
    <subcellularLocation>
        <location evidence="1">Nucleus</location>
    </subcellularLocation>
</comment>
<dbReference type="Pfam" id="PF00076">
    <property type="entry name" value="RRM_1"/>
    <property type="match status" value="1"/>
</dbReference>
<dbReference type="InterPro" id="IPR046955">
    <property type="entry name" value="PHR1-like"/>
</dbReference>
<dbReference type="SMART" id="SM00360">
    <property type="entry name" value="RRM"/>
    <property type="match status" value="1"/>
</dbReference>
<proteinExistence type="predicted"/>
<dbReference type="SUPFAM" id="SSF46689">
    <property type="entry name" value="Homeodomain-like"/>
    <property type="match status" value="1"/>
</dbReference>
<evidence type="ECO:0000256" key="2">
    <source>
        <dbReference type="ARBA" id="ARBA00023015"/>
    </source>
</evidence>
<name>A0A6A2ZM56_HIBSY</name>
<keyword evidence="5" id="KW-0694">RNA-binding</keyword>
<keyword evidence="2" id="KW-0805">Transcription regulation</keyword>
<dbReference type="Pfam" id="PF00249">
    <property type="entry name" value="Myb_DNA-binding"/>
    <property type="match status" value="1"/>
</dbReference>
<dbReference type="EMBL" id="VEPZ02001131">
    <property type="protein sequence ID" value="KAE8692800.1"/>
    <property type="molecule type" value="Genomic_DNA"/>
</dbReference>
<gene>
    <name evidence="9" type="ORF">F3Y22_tig00110831pilonHSYRG00808</name>
</gene>
<sequence length="568" mass="65415">MERNSSTECSKTTTTPSKQNRPRPEDNDRESKPRNVGSSSNSTVEENDKKPSVRPYVRSRTPRLRWTPDLHLRFIRAVDRLGGQDRATPKLVLQLMNIKGLSIAHVKSHLQMYRSKKIDDPRQAANGHRHLVESGDRNIYNFNQLPMLQGYKNHHQRYNSNTFRYGDASWNGRQFSMRNPYTSRSFIDERRPGLHGTVTDRIFRSNWTINYASPFNVLKKEFPSFLTQPSTQPKVEDETSFIRNTAHERKAMKKPISDNNLDLDLSLRLTLLNEERRRCVEDDDVGRDLSLSLCSPPPPKVSRLEGEDSSRGFGRRVEERVFLVVQFSVQSYVEKETGYTVLDKKTRRRPSTQVNPIDQWRCGFTVFVDNVSKRVHPRALGEIFQVFGTVLDVFVAYNNRKRWRKKSTFAFVRFKNREEVFDAVEKGSRRVIDGLTIESVKEALPSRVDNQRRSGKIASLKGVRTFKEALLDQAEPCYTKRSTEQGGRGKVAEASEELVNIVDEIQCVAVESGDNLSKTIYILKADSVWRRCCLVGRIKGMYNEVLVGNVLNSEKISPWHGLLVVRQF</sequence>
<dbReference type="GO" id="GO:0005634">
    <property type="term" value="C:nucleus"/>
    <property type="evidence" value="ECO:0007669"/>
    <property type="project" value="UniProtKB-SubCell"/>
</dbReference>
<feature type="region of interest" description="Disordered" evidence="6">
    <location>
        <begin position="1"/>
        <end position="56"/>
    </location>
</feature>
<feature type="compositionally biased region" description="Polar residues" evidence="6">
    <location>
        <begin position="1"/>
        <end position="19"/>
    </location>
</feature>
<evidence type="ECO:0000256" key="1">
    <source>
        <dbReference type="ARBA" id="ARBA00004123"/>
    </source>
</evidence>
<evidence type="ECO:0000256" key="3">
    <source>
        <dbReference type="ARBA" id="ARBA00023163"/>
    </source>
</evidence>
<dbReference type="InterPro" id="IPR009057">
    <property type="entry name" value="Homeodomain-like_sf"/>
</dbReference>
<reference evidence="9" key="1">
    <citation type="submission" date="2019-09" db="EMBL/GenBank/DDBJ databases">
        <title>Draft genome information of white flower Hibiscus syriacus.</title>
        <authorList>
            <person name="Kim Y.-M."/>
        </authorList>
    </citation>
    <scope>NUCLEOTIDE SEQUENCE [LARGE SCALE GENOMIC DNA]</scope>
    <source>
        <strain evidence="9">YM2019G1</strain>
    </source>
</reference>
<dbReference type="Proteomes" id="UP000436088">
    <property type="component" value="Unassembled WGS sequence"/>
</dbReference>
<dbReference type="FunFam" id="1.10.10.60:FF:000002">
    <property type="entry name" value="Myb family transcription factor"/>
    <property type="match status" value="1"/>
</dbReference>
<dbReference type="GO" id="GO:0003700">
    <property type="term" value="F:DNA-binding transcription factor activity"/>
    <property type="evidence" value="ECO:0007669"/>
    <property type="project" value="InterPro"/>
</dbReference>
<keyword evidence="3" id="KW-0804">Transcription</keyword>
<dbReference type="PROSITE" id="PS51294">
    <property type="entry name" value="HTH_MYB"/>
    <property type="match status" value="1"/>
</dbReference>
<dbReference type="InterPro" id="IPR017930">
    <property type="entry name" value="Myb_dom"/>
</dbReference>
<dbReference type="NCBIfam" id="TIGR01557">
    <property type="entry name" value="myb_SHAQKYF"/>
    <property type="match status" value="1"/>
</dbReference>
<dbReference type="InterPro" id="IPR006447">
    <property type="entry name" value="Myb_dom_plants"/>
</dbReference>
<dbReference type="AlphaFoldDB" id="A0A6A2ZM56"/>
<evidence type="ECO:0000259" key="7">
    <source>
        <dbReference type="PROSITE" id="PS50102"/>
    </source>
</evidence>
<keyword evidence="10" id="KW-1185">Reference proteome</keyword>
<dbReference type="InterPro" id="IPR000504">
    <property type="entry name" value="RRM_dom"/>
</dbReference>
<dbReference type="GO" id="GO:0003723">
    <property type="term" value="F:RNA binding"/>
    <property type="evidence" value="ECO:0007669"/>
    <property type="project" value="UniProtKB-UniRule"/>
</dbReference>
<dbReference type="SUPFAM" id="SSF54928">
    <property type="entry name" value="RNA-binding domain, RBD"/>
    <property type="match status" value="1"/>
</dbReference>
<protein>
    <submittedName>
        <fullName evidence="9">Ethylene-overproduction protein 1-like</fullName>
    </submittedName>
</protein>
<evidence type="ECO:0000313" key="9">
    <source>
        <dbReference type="EMBL" id="KAE8692800.1"/>
    </source>
</evidence>
<dbReference type="CDD" id="cd00590">
    <property type="entry name" value="RRM_SF"/>
    <property type="match status" value="1"/>
</dbReference>
<dbReference type="Gene3D" id="1.10.10.60">
    <property type="entry name" value="Homeodomain-like"/>
    <property type="match status" value="1"/>
</dbReference>
<feature type="domain" description="RRM" evidence="7">
    <location>
        <begin position="364"/>
        <end position="453"/>
    </location>
</feature>
<evidence type="ECO:0000256" key="4">
    <source>
        <dbReference type="ARBA" id="ARBA00023242"/>
    </source>
</evidence>
<comment type="caution">
    <text evidence="9">The sequence shown here is derived from an EMBL/GenBank/DDBJ whole genome shotgun (WGS) entry which is preliminary data.</text>
</comment>
<evidence type="ECO:0000259" key="8">
    <source>
        <dbReference type="PROSITE" id="PS51294"/>
    </source>
</evidence>
<dbReference type="PANTHER" id="PTHR31314:SF168">
    <property type="entry name" value="MYB-LIKE HTH TRANSCRIPTIONAL REGULATOR FAMILY PROTEIN"/>
    <property type="match status" value="1"/>
</dbReference>
<dbReference type="InterPro" id="IPR035979">
    <property type="entry name" value="RBD_domain_sf"/>
</dbReference>
<dbReference type="Gene3D" id="3.30.70.330">
    <property type="match status" value="1"/>
</dbReference>
<accession>A0A6A2ZM56</accession>
<evidence type="ECO:0000256" key="6">
    <source>
        <dbReference type="SAM" id="MobiDB-lite"/>
    </source>
</evidence>